<dbReference type="EMBL" id="KV748656">
    <property type="protein sequence ID" value="OCL13902.1"/>
    <property type="molecule type" value="Genomic_DNA"/>
</dbReference>
<name>A0A8E2FB14_9PEZI</name>
<evidence type="ECO:0000313" key="2">
    <source>
        <dbReference type="Proteomes" id="UP000250140"/>
    </source>
</evidence>
<gene>
    <name evidence="1" type="ORF">AOQ84DRAFT_351769</name>
</gene>
<evidence type="ECO:0000313" key="1">
    <source>
        <dbReference type="EMBL" id="OCL13902.1"/>
    </source>
</evidence>
<proteinExistence type="predicted"/>
<dbReference type="Proteomes" id="UP000250140">
    <property type="component" value="Unassembled WGS sequence"/>
</dbReference>
<organism evidence="1 2">
    <name type="scientific">Glonium stellatum</name>
    <dbReference type="NCBI Taxonomy" id="574774"/>
    <lineage>
        <taxon>Eukaryota</taxon>
        <taxon>Fungi</taxon>
        <taxon>Dikarya</taxon>
        <taxon>Ascomycota</taxon>
        <taxon>Pezizomycotina</taxon>
        <taxon>Dothideomycetes</taxon>
        <taxon>Pleosporomycetidae</taxon>
        <taxon>Gloniales</taxon>
        <taxon>Gloniaceae</taxon>
        <taxon>Glonium</taxon>
    </lineage>
</organism>
<accession>A0A8E2FB14</accession>
<dbReference type="AlphaFoldDB" id="A0A8E2FB14"/>
<keyword evidence="2" id="KW-1185">Reference proteome</keyword>
<protein>
    <submittedName>
        <fullName evidence="1">Uncharacterized protein</fullName>
    </submittedName>
</protein>
<sequence length="76" mass="9016">MSSSWTFDRISSYCLERQTILMFLKRKFGDGGAFTDSDFDVQQFESDHYIFRVPQKLTENERTELLRLREDDVLVG</sequence>
<reference evidence="1 2" key="1">
    <citation type="journal article" date="2016" name="Nat. Commun.">
        <title>Ectomycorrhizal ecology is imprinted in the genome of the dominant symbiotic fungus Cenococcum geophilum.</title>
        <authorList>
            <consortium name="DOE Joint Genome Institute"/>
            <person name="Peter M."/>
            <person name="Kohler A."/>
            <person name="Ohm R.A."/>
            <person name="Kuo A."/>
            <person name="Krutzmann J."/>
            <person name="Morin E."/>
            <person name="Arend M."/>
            <person name="Barry K.W."/>
            <person name="Binder M."/>
            <person name="Choi C."/>
            <person name="Clum A."/>
            <person name="Copeland A."/>
            <person name="Grisel N."/>
            <person name="Haridas S."/>
            <person name="Kipfer T."/>
            <person name="LaButti K."/>
            <person name="Lindquist E."/>
            <person name="Lipzen A."/>
            <person name="Maire R."/>
            <person name="Meier B."/>
            <person name="Mihaltcheva S."/>
            <person name="Molinier V."/>
            <person name="Murat C."/>
            <person name="Poggeler S."/>
            <person name="Quandt C.A."/>
            <person name="Sperisen C."/>
            <person name="Tritt A."/>
            <person name="Tisserant E."/>
            <person name="Crous P.W."/>
            <person name="Henrissat B."/>
            <person name="Nehls U."/>
            <person name="Egli S."/>
            <person name="Spatafora J.W."/>
            <person name="Grigoriev I.V."/>
            <person name="Martin F.M."/>
        </authorList>
    </citation>
    <scope>NUCLEOTIDE SEQUENCE [LARGE SCALE GENOMIC DNA]</scope>
    <source>
        <strain evidence="1 2">CBS 207.34</strain>
    </source>
</reference>